<protein>
    <submittedName>
        <fullName evidence="7">CHASE3 domain-containing protein</fullName>
    </submittedName>
</protein>
<dbReference type="InterPro" id="IPR011712">
    <property type="entry name" value="Sig_transdc_His_kin_sub3_dim/P"/>
</dbReference>
<dbReference type="InterPro" id="IPR050482">
    <property type="entry name" value="Sensor_HK_TwoCompSys"/>
</dbReference>
<evidence type="ECO:0000256" key="1">
    <source>
        <dbReference type="ARBA" id="ARBA00022679"/>
    </source>
</evidence>
<dbReference type="CDD" id="cd16917">
    <property type="entry name" value="HATPase_UhpB-NarQ-NarX-like"/>
    <property type="match status" value="1"/>
</dbReference>
<comment type="caution">
    <text evidence="7">The sequence shown here is derived from an EMBL/GenBank/DDBJ whole genome shotgun (WGS) entry which is preliminary data.</text>
</comment>
<dbReference type="InterPro" id="IPR036890">
    <property type="entry name" value="HATPase_C_sf"/>
</dbReference>
<keyword evidence="3" id="KW-0902">Two-component regulatory system</keyword>
<dbReference type="Pfam" id="PF05227">
    <property type="entry name" value="CHASE3"/>
    <property type="match status" value="1"/>
</dbReference>
<keyword evidence="1" id="KW-0808">Transferase</keyword>
<feature type="domain" description="Histidine kinase/HSP90-like ATPase" evidence="6">
    <location>
        <begin position="363"/>
        <end position="458"/>
    </location>
</feature>
<dbReference type="SMART" id="SM00387">
    <property type="entry name" value="HATPase_c"/>
    <property type="match status" value="1"/>
</dbReference>
<evidence type="ECO:0000259" key="6">
    <source>
        <dbReference type="SMART" id="SM00387"/>
    </source>
</evidence>
<dbReference type="EMBL" id="JAFBIL020000008">
    <property type="protein sequence ID" value="MBZ2209400.1"/>
    <property type="molecule type" value="Genomic_DNA"/>
</dbReference>
<dbReference type="CDD" id="cd19410">
    <property type="entry name" value="HK9-like_sensor"/>
    <property type="match status" value="1"/>
</dbReference>
<dbReference type="InterPro" id="IPR003594">
    <property type="entry name" value="HATPase_dom"/>
</dbReference>
<sequence>MYFTTEPEGAPALPFYATVLGLLCVLILVVNGASLFHNLSALNGANAVQGQTAKVGDKLQNLNVLVMDAESSMRGYFLSGADLWLGPMRTASADIEPQFRELEQLLADSPSQLKNLAQLRTLVFRKLDMLDQAVAVYRQGGLEDIAKIAATTDTKADMDEIRLLLVIMQQEQTELLASRRAEFNADYQEAVMIGIGINVVAILVIVLFYSLIRRSYFIRLAAQRALQHANDNLESMVNVRTEQLSVLSRHLIRLSEEEKSRLARELHDELGAKLTAIGIDINCAANELRVEHAHIAQRLDRARMTLVTTVELKRRIVEDLRPSLLDNLGLAAALQSYCEEFATVTGVECEALIDGDVNVAGPMHAIAVFRIVQESLNNIAKYAGARTVIVHLAREAEGLALEVSDDGVGIDVDAVSKPKSHGLLGMRERALLLGGTLQVRRGVNNCGTCVEAFIPLAGQGQGAEAPQPVPEVEFSVQQHPSASDHIQSSQPCSTRLHTPQGLDGQLR</sequence>
<feature type="transmembrane region" description="Helical" evidence="5">
    <location>
        <begin position="12"/>
        <end position="30"/>
    </location>
</feature>
<dbReference type="Gene3D" id="1.20.5.1930">
    <property type="match status" value="1"/>
</dbReference>
<dbReference type="Proteomes" id="UP000809349">
    <property type="component" value="Unassembled WGS sequence"/>
</dbReference>
<dbReference type="RefSeq" id="WP_223469867.1">
    <property type="nucleotide sequence ID" value="NZ_JAFBIL020000008.1"/>
</dbReference>
<reference evidence="7 8" key="1">
    <citation type="submission" date="2021-08" db="EMBL/GenBank/DDBJ databases">
        <title>Massilia sp. R798.</title>
        <authorList>
            <person name="Baek J.H."/>
            <person name="Jung H.S."/>
            <person name="Kim K.R."/>
            <person name="Jeon C.O."/>
        </authorList>
    </citation>
    <scope>NUCLEOTIDE SEQUENCE [LARGE SCALE GENOMIC DNA]</scope>
    <source>
        <strain evidence="7 8">R798</strain>
    </source>
</reference>
<organism evidence="7 8">
    <name type="scientific">Massilia soli</name>
    <dbReference type="NCBI Taxonomy" id="2792854"/>
    <lineage>
        <taxon>Bacteria</taxon>
        <taxon>Pseudomonadati</taxon>
        <taxon>Pseudomonadota</taxon>
        <taxon>Betaproteobacteria</taxon>
        <taxon>Burkholderiales</taxon>
        <taxon>Oxalobacteraceae</taxon>
        <taxon>Telluria group</taxon>
        <taxon>Massilia</taxon>
    </lineage>
</organism>
<keyword evidence="5" id="KW-0812">Transmembrane</keyword>
<accession>A0ABS7STY7</accession>
<feature type="region of interest" description="Disordered" evidence="4">
    <location>
        <begin position="479"/>
        <end position="507"/>
    </location>
</feature>
<keyword evidence="5" id="KW-0472">Membrane</keyword>
<dbReference type="InterPro" id="IPR007891">
    <property type="entry name" value="CHASE3"/>
</dbReference>
<name>A0ABS7STY7_9BURK</name>
<keyword evidence="2" id="KW-0418">Kinase</keyword>
<keyword evidence="8" id="KW-1185">Reference proteome</keyword>
<dbReference type="SUPFAM" id="SSF55874">
    <property type="entry name" value="ATPase domain of HSP90 chaperone/DNA topoisomerase II/histidine kinase"/>
    <property type="match status" value="1"/>
</dbReference>
<evidence type="ECO:0000256" key="3">
    <source>
        <dbReference type="ARBA" id="ARBA00023012"/>
    </source>
</evidence>
<evidence type="ECO:0000256" key="4">
    <source>
        <dbReference type="SAM" id="MobiDB-lite"/>
    </source>
</evidence>
<feature type="compositionally biased region" description="Polar residues" evidence="4">
    <location>
        <begin position="479"/>
        <end position="497"/>
    </location>
</feature>
<gene>
    <name evidence="7" type="ORF">I4X03_019195</name>
</gene>
<evidence type="ECO:0000313" key="7">
    <source>
        <dbReference type="EMBL" id="MBZ2209400.1"/>
    </source>
</evidence>
<keyword evidence="5" id="KW-1133">Transmembrane helix</keyword>
<evidence type="ECO:0000256" key="5">
    <source>
        <dbReference type="SAM" id="Phobius"/>
    </source>
</evidence>
<feature type="transmembrane region" description="Helical" evidence="5">
    <location>
        <begin position="190"/>
        <end position="212"/>
    </location>
</feature>
<evidence type="ECO:0000256" key="2">
    <source>
        <dbReference type="ARBA" id="ARBA00022777"/>
    </source>
</evidence>
<dbReference type="Pfam" id="PF02518">
    <property type="entry name" value="HATPase_c"/>
    <property type="match status" value="1"/>
</dbReference>
<dbReference type="Pfam" id="PF07730">
    <property type="entry name" value="HisKA_3"/>
    <property type="match status" value="1"/>
</dbReference>
<dbReference type="PANTHER" id="PTHR24421">
    <property type="entry name" value="NITRATE/NITRITE SENSOR PROTEIN NARX-RELATED"/>
    <property type="match status" value="1"/>
</dbReference>
<proteinExistence type="predicted"/>
<evidence type="ECO:0000313" key="8">
    <source>
        <dbReference type="Proteomes" id="UP000809349"/>
    </source>
</evidence>
<dbReference type="Gene3D" id="3.30.565.10">
    <property type="entry name" value="Histidine kinase-like ATPase, C-terminal domain"/>
    <property type="match status" value="1"/>
</dbReference>
<dbReference type="PANTHER" id="PTHR24421:SF59">
    <property type="entry name" value="OXYGEN SENSOR HISTIDINE KINASE NREB"/>
    <property type="match status" value="1"/>
</dbReference>